<dbReference type="GO" id="GO:0051082">
    <property type="term" value="F:unfolded protein binding"/>
    <property type="evidence" value="ECO:0007669"/>
    <property type="project" value="InterPro"/>
</dbReference>
<dbReference type="CDD" id="cd10234">
    <property type="entry name" value="ASKHA_NBD_HSP70_DnaK-like"/>
    <property type="match status" value="1"/>
</dbReference>
<gene>
    <name evidence="8" type="primary">dnaK</name>
    <name evidence="11" type="ORF">LPB303_12425</name>
</gene>
<dbReference type="PROSITE" id="PS00329">
    <property type="entry name" value="HSP70_2"/>
    <property type="match status" value="1"/>
</dbReference>
<evidence type="ECO:0000313" key="12">
    <source>
        <dbReference type="Proteomes" id="UP000076923"/>
    </source>
</evidence>
<evidence type="ECO:0000256" key="5">
    <source>
        <dbReference type="ARBA" id="ARBA00022840"/>
    </source>
</evidence>
<dbReference type="Gene3D" id="3.30.420.40">
    <property type="match status" value="2"/>
</dbReference>
<dbReference type="InterPro" id="IPR013126">
    <property type="entry name" value="Hsp_70_fam"/>
</dbReference>
<dbReference type="STRING" id="1333662.LPB303_12425"/>
<keyword evidence="7 8" id="KW-0143">Chaperone</keyword>
<dbReference type="InterPro" id="IPR018181">
    <property type="entry name" value="Heat_shock_70_CS"/>
</dbReference>
<dbReference type="SUPFAM" id="SSF53067">
    <property type="entry name" value="Actin-like ATPase domain"/>
    <property type="match status" value="2"/>
</dbReference>
<dbReference type="RefSeq" id="WP_068450883.1">
    <property type="nucleotide sequence ID" value="NZ_CANKUV010000004.1"/>
</dbReference>
<evidence type="ECO:0000256" key="7">
    <source>
        <dbReference type="ARBA" id="ARBA00023186"/>
    </source>
</evidence>
<evidence type="ECO:0000256" key="1">
    <source>
        <dbReference type="ARBA" id="ARBA00007381"/>
    </source>
</evidence>
<dbReference type="PANTHER" id="PTHR19375">
    <property type="entry name" value="HEAT SHOCK PROTEIN 70KDA"/>
    <property type="match status" value="1"/>
</dbReference>
<feature type="compositionally biased region" description="Acidic residues" evidence="10">
    <location>
        <begin position="623"/>
        <end position="633"/>
    </location>
</feature>
<evidence type="ECO:0000256" key="6">
    <source>
        <dbReference type="ARBA" id="ARBA00023016"/>
    </source>
</evidence>
<dbReference type="AlphaFoldDB" id="A0A176T9J5"/>
<feature type="region of interest" description="Disordered" evidence="10">
    <location>
        <begin position="601"/>
        <end position="633"/>
    </location>
</feature>
<feature type="modified residue" description="Phosphothreonine; by autocatalysis" evidence="8">
    <location>
        <position position="197"/>
    </location>
</feature>
<comment type="function">
    <text evidence="8">Acts as a chaperone.</text>
</comment>
<evidence type="ECO:0000256" key="4">
    <source>
        <dbReference type="ARBA" id="ARBA00022741"/>
    </source>
</evidence>
<keyword evidence="5 8" id="KW-0067">ATP-binding</keyword>
<organism evidence="11 12">
    <name type="scientific">Polaribacter atrinae</name>
    <dbReference type="NCBI Taxonomy" id="1333662"/>
    <lineage>
        <taxon>Bacteria</taxon>
        <taxon>Pseudomonadati</taxon>
        <taxon>Bacteroidota</taxon>
        <taxon>Flavobacteriia</taxon>
        <taxon>Flavobacteriales</taxon>
        <taxon>Flavobacteriaceae</taxon>
    </lineage>
</organism>
<keyword evidence="3 8" id="KW-0597">Phosphoprotein</keyword>
<sequence>MSKIIGIDLGTTNSCVSVMEGNEPVVIPNAEGKRTTPSIVAFVEGGERKIGDPAKRQAVTNPTKTVYSIKRFMGNKFSESTQEATRVPYKVVKGDNDTPRVDIDGRLYTPQEISAMVLQKMKKTAEDYLGSEVTQAVITVPAYFNDAQRQATKEAGEIAGLQVKRIINEPTAAALAYGLDKSHDDKKIVVFDFGGGTHDVSILELGDGVFEVLATDGDTHLGGDDVDEKIINWLAEEFKADEDLDLRKDPMSLQRLKEAAEKAKIELSSSASTEINLPYVTATASGPKHLVRTLSRSKFEQLIDDLVKRTIEPCQTALRNADLTISDIDEIVLVGGSTRIPAVQEAVEKFFGKAPSKGVNPDEVVALGAAIQGGVLSGDVKDVLLLDVTPLSLGIETMGNVFTKLIDANTTIPTKKSQVFSTAVDNQPSVEIHVLQGERAMAADNNTIGRFHLDGLPPAQRGIPQIEVTFDIDANGIIKVSALDKGTNKSHEIRIEASSGLSEEEIEKMRKDAEANADADKVAKETAEKINEADSMIFQTEKQLKEFGDKLSDDKKAPIEAALVELKAAHESKDLASIDTALATINEAWKVASEEMYAAQGGAAGADAGAQQAQPEADAQGDNVEDVDFEEVK</sequence>
<protein>
    <recommendedName>
        <fullName evidence="2 8">Chaperone protein DnaK</fullName>
    </recommendedName>
    <alternativeName>
        <fullName evidence="8">HSP70</fullName>
    </alternativeName>
    <alternativeName>
        <fullName evidence="8">Heat shock 70 kDa protein</fullName>
    </alternativeName>
    <alternativeName>
        <fullName evidence="8">Heat shock protein 70</fullName>
    </alternativeName>
</protein>
<dbReference type="NCBIfam" id="NF001413">
    <property type="entry name" value="PRK00290.1"/>
    <property type="match status" value="1"/>
</dbReference>
<dbReference type="Gene3D" id="1.20.1270.10">
    <property type="match status" value="1"/>
</dbReference>
<dbReference type="FunFam" id="2.60.34.10:FF:000014">
    <property type="entry name" value="Chaperone protein DnaK HSP70"/>
    <property type="match status" value="1"/>
</dbReference>
<dbReference type="InterPro" id="IPR043129">
    <property type="entry name" value="ATPase_NBD"/>
</dbReference>
<comment type="caution">
    <text evidence="11">The sequence shown here is derived from an EMBL/GenBank/DDBJ whole genome shotgun (WGS) entry which is preliminary data.</text>
</comment>
<accession>A0A176T9J5</accession>
<dbReference type="OrthoDB" id="9766019at2"/>
<comment type="induction">
    <text evidence="8">By stress conditions e.g. heat shock.</text>
</comment>
<evidence type="ECO:0000256" key="2">
    <source>
        <dbReference type="ARBA" id="ARBA00014415"/>
    </source>
</evidence>
<proteinExistence type="evidence at transcript level"/>
<dbReference type="PROSITE" id="PS00297">
    <property type="entry name" value="HSP70_1"/>
    <property type="match status" value="1"/>
</dbReference>
<dbReference type="PRINTS" id="PR00301">
    <property type="entry name" value="HEATSHOCK70"/>
</dbReference>
<dbReference type="FunFam" id="3.30.420.40:FF:000004">
    <property type="entry name" value="Molecular chaperone DnaK"/>
    <property type="match status" value="1"/>
</dbReference>
<dbReference type="NCBIfam" id="NF003520">
    <property type="entry name" value="PRK05183.1"/>
    <property type="match status" value="1"/>
</dbReference>
<name>A0A176T9J5_9FLAO</name>
<dbReference type="NCBIfam" id="TIGR02350">
    <property type="entry name" value="prok_dnaK"/>
    <property type="match status" value="1"/>
</dbReference>
<dbReference type="GO" id="GO:0140662">
    <property type="term" value="F:ATP-dependent protein folding chaperone"/>
    <property type="evidence" value="ECO:0007669"/>
    <property type="project" value="InterPro"/>
</dbReference>
<keyword evidence="12" id="KW-1185">Reference proteome</keyword>
<dbReference type="Pfam" id="PF00012">
    <property type="entry name" value="HSP70"/>
    <property type="match status" value="1"/>
</dbReference>
<reference evidence="11 12" key="1">
    <citation type="submission" date="2016-02" db="EMBL/GenBank/DDBJ databases">
        <title>Draft genome sequence of Polaribacter atrinae KACC17473.</title>
        <authorList>
            <person name="Shin S.-K."/>
            <person name="Yi H."/>
        </authorList>
    </citation>
    <scope>NUCLEOTIDE SEQUENCE [LARGE SCALE GENOMIC DNA]</scope>
    <source>
        <strain evidence="11 12">KACC 17473</strain>
    </source>
</reference>
<feature type="compositionally biased region" description="Low complexity" evidence="10">
    <location>
        <begin position="601"/>
        <end position="622"/>
    </location>
</feature>
<dbReference type="InterPro" id="IPR012725">
    <property type="entry name" value="Chaperone_DnaK"/>
</dbReference>
<keyword evidence="4 8" id="KW-0547">Nucleotide-binding</keyword>
<dbReference type="SUPFAM" id="SSF100920">
    <property type="entry name" value="Heat shock protein 70kD (HSP70), peptide-binding domain"/>
    <property type="match status" value="1"/>
</dbReference>
<dbReference type="Gene3D" id="2.60.34.10">
    <property type="entry name" value="Substrate Binding Domain Of DNAk, Chain A, domain 1"/>
    <property type="match status" value="1"/>
</dbReference>
<dbReference type="HAMAP" id="MF_00332">
    <property type="entry name" value="DnaK"/>
    <property type="match status" value="1"/>
</dbReference>
<evidence type="ECO:0000256" key="9">
    <source>
        <dbReference type="RuleBase" id="RU003322"/>
    </source>
</evidence>
<dbReference type="EMBL" id="LVWE01000050">
    <property type="protein sequence ID" value="OAD44537.1"/>
    <property type="molecule type" value="Genomic_DNA"/>
</dbReference>
<evidence type="ECO:0000313" key="11">
    <source>
        <dbReference type="EMBL" id="OAD44537.1"/>
    </source>
</evidence>
<dbReference type="FunFam" id="1.20.1270.10:FF:000001">
    <property type="entry name" value="Molecular chaperone DnaK"/>
    <property type="match status" value="1"/>
</dbReference>
<comment type="similarity">
    <text evidence="1 8 9">Belongs to the heat shock protein 70 family.</text>
</comment>
<dbReference type="InterPro" id="IPR029048">
    <property type="entry name" value="HSP70_C_sf"/>
</dbReference>
<evidence type="ECO:0000256" key="8">
    <source>
        <dbReference type="HAMAP-Rule" id="MF_00332"/>
    </source>
</evidence>
<dbReference type="FunFam" id="3.90.640.10:FF:000003">
    <property type="entry name" value="Molecular chaperone DnaK"/>
    <property type="match status" value="1"/>
</dbReference>
<dbReference type="PROSITE" id="PS01036">
    <property type="entry name" value="HSP70_3"/>
    <property type="match status" value="1"/>
</dbReference>
<evidence type="ECO:0000256" key="10">
    <source>
        <dbReference type="SAM" id="MobiDB-lite"/>
    </source>
</evidence>
<keyword evidence="6 8" id="KW-0346">Stress response</keyword>
<evidence type="ECO:0000256" key="3">
    <source>
        <dbReference type="ARBA" id="ARBA00022553"/>
    </source>
</evidence>
<dbReference type="Proteomes" id="UP000076923">
    <property type="component" value="Unassembled WGS sequence"/>
</dbReference>
<dbReference type="Gene3D" id="3.90.640.10">
    <property type="entry name" value="Actin, Chain A, domain 4"/>
    <property type="match status" value="1"/>
</dbReference>
<dbReference type="InterPro" id="IPR029047">
    <property type="entry name" value="HSP70_peptide-bd_sf"/>
</dbReference>
<dbReference type="GO" id="GO:0005524">
    <property type="term" value="F:ATP binding"/>
    <property type="evidence" value="ECO:0007669"/>
    <property type="project" value="UniProtKB-UniRule"/>
</dbReference>